<dbReference type="Ensembl" id="ENSCCAT00000044584.1">
    <property type="protein sequence ID" value="ENSCCAP00000027033.1"/>
    <property type="gene ID" value="ENSCCAG00000031328.1"/>
</dbReference>
<evidence type="ECO:0000313" key="2">
    <source>
        <dbReference type="Ensembl" id="ENSCCAP00000027033.1"/>
    </source>
</evidence>
<sequence length="234" mass="26891">MSRLPDEYNPYTIEEPSEEEPALSSSEDKVDVLLHGTPDQKRKLIRECLTGESESSSEDEFEKEMEAELNSTMKTMEVSSLGTGSSSRNGKAATAPARYYDDTYFDFDSEDKDKAVPVTKKKKKKQHKIPTNDELLYDPEKENTDQAWVDAQRRGYHGLGRQRSHQQQTVPNNDAVLNCPACMTTLCLDCQRHELYKTLYRVMFVMNCYINKEEVLRYKASENRKKRQGLVGPE</sequence>
<dbReference type="STRING" id="9516.ENSCCAP00000027033"/>
<evidence type="ECO:0000256" key="1">
    <source>
        <dbReference type="SAM" id="MobiDB-lite"/>
    </source>
</evidence>
<dbReference type="OMA" id="FVENCRT"/>
<dbReference type="PANTHER" id="PTHR15967:SF0">
    <property type="entry name" value="E2F-ASSOCIATED PHOSPHOPROTEIN"/>
    <property type="match status" value="1"/>
</dbReference>
<keyword evidence="3" id="KW-1185">Reference proteome</keyword>
<dbReference type="InterPro" id="IPR019370">
    <property type="entry name" value="E2F-assoc_phosphoprotein"/>
</dbReference>
<name>A0A2K5RG02_CEBIM</name>
<dbReference type="GeneTree" id="ENSGT00390000001332"/>
<feature type="region of interest" description="Disordered" evidence="1">
    <location>
        <begin position="1"/>
        <end position="29"/>
    </location>
</feature>
<dbReference type="Proteomes" id="UP000233040">
    <property type="component" value="Unassembled WGS sequence"/>
</dbReference>
<proteinExistence type="predicted"/>
<dbReference type="GO" id="GO:0005634">
    <property type="term" value="C:nucleus"/>
    <property type="evidence" value="ECO:0007669"/>
    <property type="project" value="TreeGrafter"/>
</dbReference>
<reference evidence="2" key="1">
    <citation type="submission" date="2025-08" db="UniProtKB">
        <authorList>
            <consortium name="Ensembl"/>
        </authorList>
    </citation>
    <scope>IDENTIFICATION</scope>
</reference>
<dbReference type="AlphaFoldDB" id="A0A2K5RG02"/>
<dbReference type="PANTHER" id="PTHR15967">
    <property type="entry name" value="E2F-ASSOCIATED PHOSPHOPROTEIN"/>
    <property type="match status" value="1"/>
</dbReference>
<dbReference type="Pfam" id="PF10238">
    <property type="entry name" value="Eapp_C"/>
    <property type="match status" value="1"/>
</dbReference>
<accession>A0A2K5RG02</accession>
<reference evidence="2" key="2">
    <citation type="submission" date="2025-09" db="UniProtKB">
        <authorList>
            <consortium name="Ensembl"/>
        </authorList>
    </citation>
    <scope>IDENTIFICATION</scope>
</reference>
<evidence type="ECO:0000313" key="3">
    <source>
        <dbReference type="Proteomes" id="UP000233040"/>
    </source>
</evidence>
<organism evidence="2 3">
    <name type="scientific">Cebus imitator</name>
    <name type="common">Panamanian white-faced capuchin</name>
    <name type="synonym">Cebus capucinus imitator</name>
    <dbReference type="NCBI Taxonomy" id="2715852"/>
    <lineage>
        <taxon>Eukaryota</taxon>
        <taxon>Metazoa</taxon>
        <taxon>Chordata</taxon>
        <taxon>Craniata</taxon>
        <taxon>Vertebrata</taxon>
        <taxon>Euteleostomi</taxon>
        <taxon>Mammalia</taxon>
        <taxon>Eutheria</taxon>
        <taxon>Euarchontoglires</taxon>
        <taxon>Primates</taxon>
        <taxon>Haplorrhini</taxon>
        <taxon>Platyrrhini</taxon>
        <taxon>Cebidae</taxon>
        <taxon>Cebinae</taxon>
        <taxon>Cebus</taxon>
    </lineage>
</organism>
<evidence type="ECO:0008006" key="4">
    <source>
        <dbReference type="Google" id="ProtNLM"/>
    </source>
</evidence>
<protein>
    <recommendedName>
        <fullName evidence="4">E2F associated phosphoprotein</fullName>
    </recommendedName>
</protein>